<evidence type="ECO:0000256" key="4">
    <source>
        <dbReference type="SAM" id="SignalP"/>
    </source>
</evidence>
<dbReference type="OrthoDB" id="1613518at2759"/>
<dbReference type="PANTHER" id="PTHR33136:SF114">
    <property type="entry name" value="OS01G0357900 PROTEIN"/>
    <property type="match status" value="1"/>
</dbReference>
<dbReference type="AlphaFoldDB" id="A0A9P5ATN9"/>
<feature type="chain" id="PRO_5040376456" evidence="4">
    <location>
        <begin position="17"/>
        <end position="100"/>
    </location>
</feature>
<dbReference type="InterPro" id="IPR008801">
    <property type="entry name" value="RALF"/>
</dbReference>
<evidence type="ECO:0000256" key="1">
    <source>
        <dbReference type="ARBA" id="ARBA00009178"/>
    </source>
</evidence>
<keyword evidence="2 4" id="KW-0732">Signal</keyword>
<keyword evidence="6" id="KW-1185">Reference proteome</keyword>
<reference evidence="5" key="1">
    <citation type="journal article" date="2017" name="Mycologia">
        <title>Fusarium algeriense, sp. nov., a novel toxigenic crown rot pathogen of durum wheat from Algeria is nested in the Fusarium burgessii species complex.</title>
        <authorList>
            <person name="Laraba I."/>
            <person name="Keddad A."/>
            <person name="Boureghda H."/>
            <person name="Abdallah N."/>
            <person name="Vaughan M.M."/>
            <person name="Proctor R.H."/>
            <person name="Busman M."/>
            <person name="O'Donnell K."/>
        </authorList>
    </citation>
    <scope>NUCLEOTIDE SEQUENCE</scope>
    <source>
        <strain evidence="5">NRRL 25174</strain>
    </source>
</reference>
<gene>
    <name evidence="5" type="ORF">FBEOM_1472</name>
</gene>
<dbReference type="GO" id="GO:0019722">
    <property type="term" value="P:calcium-mediated signaling"/>
    <property type="evidence" value="ECO:0007669"/>
    <property type="project" value="TreeGrafter"/>
</dbReference>
<comment type="caution">
    <text evidence="5">The sequence shown here is derived from an EMBL/GenBank/DDBJ whole genome shotgun (WGS) entry which is preliminary data.</text>
</comment>
<dbReference type="EMBL" id="PVQB02000047">
    <property type="protein sequence ID" value="KAF4344574.1"/>
    <property type="molecule type" value="Genomic_DNA"/>
</dbReference>
<name>A0A9P5ATN9_9HYPO</name>
<evidence type="ECO:0000313" key="6">
    <source>
        <dbReference type="Proteomes" id="UP000730481"/>
    </source>
</evidence>
<proteinExistence type="inferred from homology"/>
<evidence type="ECO:0000256" key="2">
    <source>
        <dbReference type="ARBA" id="ARBA00022729"/>
    </source>
</evidence>
<protein>
    <submittedName>
        <fullName evidence="5">Ralfl33</fullName>
    </submittedName>
</protein>
<reference evidence="5" key="2">
    <citation type="submission" date="2020-02" db="EMBL/GenBank/DDBJ databases">
        <title>Identification and distribution of gene clusters putatively required for synthesis of sphingolipid metabolism inhibitors in phylogenetically diverse species of the filamentous fungus Fusarium.</title>
        <authorList>
            <person name="Kim H.-S."/>
            <person name="Busman M."/>
            <person name="Brown D.W."/>
            <person name="Divon H."/>
            <person name="Uhlig S."/>
            <person name="Proctor R.H."/>
        </authorList>
    </citation>
    <scope>NUCLEOTIDE SEQUENCE</scope>
    <source>
        <strain evidence="5">NRRL 25174</strain>
    </source>
</reference>
<evidence type="ECO:0000256" key="3">
    <source>
        <dbReference type="ARBA" id="ARBA00023157"/>
    </source>
</evidence>
<sequence length="100" mass="10540">MKFSLITLSLISLIAAAPVAEPQSGTIGYGALKHDNVPCSVKGAAAANCRPGGDANSYHRGCSAITGCRGDGLLAIEIEPLKTQLSQVLLQYEVFKFQYL</sequence>
<organism evidence="5 6">
    <name type="scientific">Fusarium beomiforme</name>
    <dbReference type="NCBI Taxonomy" id="44412"/>
    <lineage>
        <taxon>Eukaryota</taxon>
        <taxon>Fungi</taxon>
        <taxon>Dikarya</taxon>
        <taxon>Ascomycota</taxon>
        <taxon>Pezizomycotina</taxon>
        <taxon>Sordariomycetes</taxon>
        <taxon>Hypocreomycetidae</taxon>
        <taxon>Hypocreales</taxon>
        <taxon>Nectriaceae</taxon>
        <taxon>Fusarium</taxon>
        <taxon>Fusarium burgessii species complex</taxon>
    </lineage>
</organism>
<keyword evidence="3" id="KW-1015">Disulfide bond</keyword>
<feature type="signal peptide" evidence="4">
    <location>
        <begin position="1"/>
        <end position="16"/>
    </location>
</feature>
<accession>A0A9P5ATN9</accession>
<dbReference type="PANTHER" id="PTHR33136">
    <property type="entry name" value="RAPID ALKALINIZATION FACTOR-LIKE"/>
    <property type="match status" value="1"/>
</dbReference>
<dbReference type="Proteomes" id="UP000730481">
    <property type="component" value="Unassembled WGS sequence"/>
</dbReference>
<comment type="similarity">
    <text evidence="1">Belongs to the plant rapid alkalinization factor (RALF) family.</text>
</comment>
<evidence type="ECO:0000313" key="5">
    <source>
        <dbReference type="EMBL" id="KAF4344574.1"/>
    </source>
</evidence>
<dbReference type="Pfam" id="PF05498">
    <property type="entry name" value="RALF"/>
    <property type="match status" value="1"/>
</dbReference>